<dbReference type="GO" id="GO:0004866">
    <property type="term" value="F:endopeptidase inhibitor activity"/>
    <property type="evidence" value="ECO:0007669"/>
    <property type="project" value="TreeGrafter"/>
</dbReference>
<sequence length="290" mass="31970">MTTTYKYCRSRKAVYLKFRAAVGAMLTLAGLFLLAHVFLAAGVLPAERPSIPCDENGAVPASQAAFQHISAQHHHGYKYKLRKSASSQLLKKDDLACEFHLELDLEETTCHVVNPKPVEECVVRETHETKVQSNCNVTLTVVEGKPTVKKYSCSSDPASAEELQKICPDCPSLLPLHYPAGLDSIKSALKKFHEESNETSNFKLLEVGRLSTQHMLTGQSYLAEFAIVQTDCRSHVICVLGRGKAVSIPSCIHPSIHPSLTTYPVEGHREPAVCNCKQRAQTHSHKLQAI</sequence>
<evidence type="ECO:0000259" key="6">
    <source>
        <dbReference type="PROSITE" id="PS51529"/>
    </source>
</evidence>
<dbReference type="GeneTree" id="ENSGT00950000182930"/>
<evidence type="ECO:0000256" key="4">
    <source>
        <dbReference type="ARBA" id="ARBA00023157"/>
    </source>
</evidence>
<evidence type="ECO:0000256" key="5">
    <source>
        <dbReference type="ARBA" id="ARBA00023180"/>
    </source>
</evidence>
<dbReference type="InterPro" id="IPR046350">
    <property type="entry name" value="Cystatin_sf"/>
</dbReference>
<protein>
    <recommendedName>
        <fullName evidence="6">Cystatin fetuin-A-type domain-containing protein</fullName>
    </recommendedName>
</protein>
<keyword evidence="4" id="KW-1015">Disulfide bond</keyword>
<proteinExistence type="predicted"/>
<dbReference type="PROSITE" id="PS01254">
    <property type="entry name" value="FETUIN_1"/>
    <property type="match status" value="1"/>
</dbReference>
<dbReference type="InterPro" id="IPR025760">
    <property type="entry name" value="Cystatin_Fetuin_A"/>
</dbReference>
<accession>A0A3B3SNI0</accession>
<keyword evidence="5" id="KW-0325">Glycoprotein</keyword>
<dbReference type="PANTHER" id="PTHR13814:SF6">
    <property type="entry name" value="ALPHA-2-HS-GLYCOPROTEIN"/>
    <property type="match status" value="1"/>
</dbReference>
<evidence type="ECO:0000313" key="7">
    <source>
        <dbReference type="Ensembl" id="ENSPKIP00000031908.1"/>
    </source>
</evidence>
<dbReference type="PANTHER" id="PTHR13814">
    <property type="entry name" value="FETUIN"/>
    <property type="match status" value="1"/>
</dbReference>
<dbReference type="STRING" id="1676925.ENSPKIP00000031908"/>
<dbReference type="PROSITE" id="PS51529">
    <property type="entry name" value="CYSTATIN_FETUIN_A"/>
    <property type="match status" value="1"/>
</dbReference>
<dbReference type="GO" id="GO:0031012">
    <property type="term" value="C:extracellular matrix"/>
    <property type="evidence" value="ECO:0007669"/>
    <property type="project" value="TreeGrafter"/>
</dbReference>
<evidence type="ECO:0000256" key="1">
    <source>
        <dbReference type="ARBA" id="ARBA00004613"/>
    </source>
</evidence>
<dbReference type="Gene3D" id="3.10.450.10">
    <property type="match status" value="2"/>
</dbReference>
<dbReference type="Ensembl" id="ENSPKIT00000012766.1">
    <property type="protein sequence ID" value="ENSPKIP00000031908.1"/>
    <property type="gene ID" value="ENSPKIG00000012202.1"/>
</dbReference>
<dbReference type="AlphaFoldDB" id="A0A3B3SNI0"/>
<keyword evidence="2" id="KW-0964">Secreted</keyword>
<evidence type="ECO:0000256" key="2">
    <source>
        <dbReference type="ARBA" id="ARBA00022525"/>
    </source>
</evidence>
<keyword evidence="8" id="KW-1185">Reference proteome</keyword>
<dbReference type="Proteomes" id="UP000261540">
    <property type="component" value="Unplaced"/>
</dbReference>
<evidence type="ECO:0000313" key="8">
    <source>
        <dbReference type="Proteomes" id="UP000261540"/>
    </source>
</evidence>
<evidence type="ECO:0000256" key="3">
    <source>
        <dbReference type="ARBA" id="ARBA00022737"/>
    </source>
</evidence>
<dbReference type="InterPro" id="IPR001363">
    <property type="entry name" value="Prot_inh_fetuin_CS"/>
</dbReference>
<name>A0A3B3SNI0_9TELE</name>
<organism evidence="7 8">
    <name type="scientific">Paramormyrops kingsleyae</name>
    <dbReference type="NCBI Taxonomy" id="1676925"/>
    <lineage>
        <taxon>Eukaryota</taxon>
        <taxon>Metazoa</taxon>
        <taxon>Chordata</taxon>
        <taxon>Craniata</taxon>
        <taxon>Vertebrata</taxon>
        <taxon>Euteleostomi</taxon>
        <taxon>Actinopterygii</taxon>
        <taxon>Neopterygii</taxon>
        <taxon>Teleostei</taxon>
        <taxon>Osteoglossocephala</taxon>
        <taxon>Osteoglossomorpha</taxon>
        <taxon>Osteoglossiformes</taxon>
        <taxon>Mormyridae</taxon>
        <taxon>Paramormyrops</taxon>
    </lineage>
</organism>
<keyword evidence="3" id="KW-0677">Repeat</keyword>
<reference evidence="7" key="1">
    <citation type="submission" date="2025-08" db="UniProtKB">
        <authorList>
            <consortium name="Ensembl"/>
        </authorList>
    </citation>
    <scope>IDENTIFICATION</scope>
</reference>
<dbReference type="SUPFAM" id="SSF54403">
    <property type="entry name" value="Cystatin/monellin"/>
    <property type="match status" value="2"/>
</dbReference>
<reference evidence="7" key="2">
    <citation type="submission" date="2025-09" db="UniProtKB">
        <authorList>
            <consortium name="Ensembl"/>
        </authorList>
    </citation>
    <scope>IDENTIFICATION</scope>
</reference>
<dbReference type="GO" id="GO:0072562">
    <property type="term" value="C:blood microparticle"/>
    <property type="evidence" value="ECO:0007669"/>
    <property type="project" value="TreeGrafter"/>
</dbReference>
<dbReference type="InterPro" id="IPR050735">
    <property type="entry name" value="Kininogen_Fetuin_HRG"/>
</dbReference>
<comment type="subcellular location">
    <subcellularLocation>
        <location evidence="1">Secreted</location>
    </subcellularLocation>
</comment>
<feature type="domain" description="Cystatin fetuin-A-type" evidence="6">
    <location>
        <begin position="42"/>
        <end position="156"/>
    </location>
</feature>